<dbReference type="GO" id="GO:0051016">
    <property type="term" value="P:barbed-end actin filament capping"/>
    <property type="evidence" value="ECO:0007669"/>
    <property type="project" value="UniProtKB-UniRule"/>
</dbReference>
<dbReference type="VEuPathDB" id="FungiDB:DIURU_001982"/>
<evidence type="ECO:0000256" key="3">
    <source>
        <dbReference type="ARBA" id="ARBA00021859"/>
    </source>
</evidence>
<reference evidence="10 11" key="1">
    <citation type="submission" date="2019-07" db="EMBL/GenBank/DDBJ databases">
        <title>Genome assembly of two rare yeast pathogens: Diutina rugosa and Trichomonascus ciferrii.</title>
        <authorList>
            <person name="Mixao V."/>
            <person name="Saus E."/>
            <person name="Hansen A."/>
            <person name="Lass-Flor C."/>
            <person name="Gabaldon T."/>
        </authorList>
    </citation>
    <scope>NUCLEOTIDE SEQUENCE [LARGE SCALE GENOMIC DNA]</scope>
    <source>
        <strain evidence="10 11">CBS 613</strain>
    </source>
</reference>
<evidence type="ECO:0000256" key="9">
    <source>
        <dbReference type="RuleBase" id="RU365078"/>
    </source>
</evidence>
<dbReference type="PANTHER" id="PTHR10619">
    <property type="entry name" value="F-ACTIN-CAPPING PROTEIN SUBUNIT BETA"/>
    <property type="match status" value="1"/>
</dbReference>
<dbReference type="RefSeq" id="XP_034013115.1">
    <property type="nucleotide sequence ID" value="XM_034154583.1"/>
</dbReference>
<proteinExistence type="inferred from homology"/>
<evidence type="ECO:0000256" key="5">
    <source>
        <dbReference type="ARBA" id="ARBA00022490"/>
    </source>
</evidence>
<keyword evidence="11" id="KW-1185">Reference proteome</keyword>
<organism evidence="10 11">
    <name type="scientific">Diutina rugosa</name>
    <name type="common">Yeast</name>
    <name type="synonym">Candida rugosa</name>
    <dbReference type="NCBI Taxonomy" id="5481"/>
    <lineage>
        <taxon>Eukaryota</taxon>
        <taxon>Fungi</taxon>
        <taxon>Dikarya</taxon>
        <taxon>Ascomycota</taxon>
        <taxon>Saccharomycotina</taxon>
        <taxon>Pichiomycetes</taxon>
        <taxon>Debaryomycetaceae</taxon>
        <taxon>Diutina</taxon>
    </lineage>
</organism>
<dbReference type="InterPro" id="IPR019771">
    <property type="entry name" value="F-actin_capping_bsu_CS"/>
</dbReference>
<evidence type="ECO:0000313" key="10">
    <source>
        <dbReference type="EMBL" id="KAA8904030.1"/>
    </source>
</evidence>
<evidence type="ECO:0000256" key="1">
    <source>
        <dbReference type="ARBA" id="ARBA00004245"/>
    </source>
</evidence>
<name>A0A642URI9_DIURU</name>
<evidence type="ECO:0000313" key="11">
    <source>
        <dbReference type="Proteomes" id="UP000449547"/>
    </source>
</evidence>
<dbReference type="OMA" id="WSNKYYP"/>
<comment type="similarity">
    <text evidence="2 9">Belongs to the F-actin-capping protein beta subunit family.</text>
</comment>
<evidence type="ECO:0000256" key="2">
    <source>
        <dbReference type="ARBA" id="ARBA00006039"/>
    </source>
</evidence>
<gene>
    <name evidence="10" type="ORF">DIURU_001982</name>
</gene>
<dbReference type="GO" id="GO:0000902">
    <property type="term" value="P:cell morphogenesis"/>
    <property type="evidence" value="ECO:0007669"/>
    <property type="project" value="TreeGrafter"/>
</dbReference>
<accession>A0A642URI9</accession>
<dbReference type="InterPro" id="IPR043175">
    <property type="entry name" value="CAPZB_N"/>
</dbReference>
<dbReference type="InterPro" id="IPR037282">
    <property type="entry name" value="CapZ_alpha/beta"/>
</dbReference>
<dbReference type="FunFam" id="1.20.58.570:FF:000001">
    <property type="entry name" value="F-actin-capping protein subunit beta"/>
    <property type="match status" value="1"/>
</dbReference>
<evidence type="ECO:0000256" key="6">
    <source>
        <dbReference type="ARBA" id="ARBA00023203"/>
    </source>
</evidence>
<dbReference type="GO" id="GO:0008290">
    <property type="term" value="C:F-actin capping protein complex"/>
    <property type="evidence" value="ECO:0007669"/>
    <property type="project" value="UniProtKB-UniRule"/>
</dbReference>
<dbReference type="InterPro" id="IPR042276">
    <property type="entry name" value="CapZ_alpha/beta_2"/>
</dbReference>
<evidence type="ECO:0000256" key="4">
    <source>
        <dbReference type="ARBA" id="ARBA00022467"/>
    </source>
</evidence>
<keyword evidence="4 9" id="KW-0117">Actin capping</keyword>
<protein>
    <recommendedName>
        <fullName evidence="3 9">F-actin-capping protein subunit beta</fullName>
    </recommendedName>
</protein>
<dbReference type="GO" id="GO:0030479">
    <property type="term" value="C:actin cortical patch"/>
    <property type="evidence" value="ECO:0007669"/>
    <property type="project" value="TreeGrafter"/>
</dbReference>
<dbReference type="AlphaFoldDB" id="A0A642URI9"/>
<keyword evidence="7 9" id="KW-0206">Cytoskeleton</keyword>
<comment type="subcellular location">
    <subcellularLocation>
        <location evidence="1 9">Cytoplasm</location>
        <location evidence="1 9">Cytoskeleton</location>
    </subcellularLocation>
</comment>
<sequence length="271" mass="30709">MDKNDACLDLLRRLHPRNVERNLESLCQLVAGDDELVEDLLGTVDVPLKKAKCNESGKSYLLCDYNRDGDSYRSPWSNQFYPLPEDDDGPRPSEKLRELEIAANESFDIYRDLYYDGEGVSSVYLWDTDDDDFAGVVLFKKENEGGSWDSIHVVEVTNVSDTQAKYRITSTVILDLGSEHDLSLSGNMTRQLEASLPLDLEQAPSKSLAHLVNLGQLVEKQEGNIRNLLQDVYFDKLKDVLLRDLRSVGDVSEKRVEDEKHADVIRGLQEL</sequence>
<dbReference type="GeneID" id="54780633"/>
<keyword evidence="5 9" id="KW-0963">Cytoplasm</keyword>
<comment type="function">
    <text evidence="8 9">F-actin-capping proteins bind in a Ca(2+)-independent manner to the fast growing ends of actin filaments (barbed end) thereby blocking the exchange of subunits at these ends. Unlike other capping proteins (such as gelsolin and severin), these proteins do not sever actin filaments.</text>
</comment>
<dbReference type="OrthoDB" id="9979678at2759"/>
<dbReference type="GO" id="GO:0030036">
    <property type="term" value="P:actin cytoskeleton organization"/>
    <property type="evidence" value="ECO:0007669"/>
    <property type="project" value="InterPro"/>
</dbReference>
<dbReference type="PROSITE" id="PS00231">
    <property type="entry name" value="F_ACTIN_CAPPING_BETA"/>
    <property type="match status" value="1"/>
</dbReference>
<dbReference type="PRINTS" id="PR00192">
    <property type="entry name" value="FACTINCAPB"/>
</dbReference>
<dbReference type="PANTHER" id="PTHR10619:SF0">
    <property type="entry name" value="F-ACTIN-CAPPING PROTEIN SUBUNIT BETA ISOFORMS 1 AND 2"/>
    <property type="match status" value="1"/>
</dbReference>
<dbReference type="Gene3D" id="1.20.58.570">
    <property type="match status" value="1"/>
</dbReference>
<dbReference type="Pfam" id="PF01115">
    <property type="entry name" value="F_actin_cap_B"/>
    <property type="match status" value="1"/>
</dbReference>
<evidence type="ECO:0000256" key="8">
    <source>
        <dbReference type="ARBA" id="ARBA00025389"/>
    </source>
</evidence>
<dbReference type="Gene3D" id="3.90.1150.210">
    <property type="entry name" value="F-actin capping protein, beta subunit"/>
    <property type="match status" value="1"/>
</dbReference>
<keyword evidence="6 9" id="KW-0009">Actin-binding</keyword>
<comment type="caution">
    <text evidence="10">The sequence shown here is derived from an EMBL/GenBank/DDBJ whole genome shotgun (WGS) entry which is preliminary data.</text>
</comment>
<evidence type="ECO:0000256" key="7">
    <source>
        <dbReference type="ARBA" id="ARBA00023212"/>
    </source>
</evidence>
<dbReference type="InterPro" id="IPR001698">
    <property type="entry name" value="CAPZB"/>
</dbReference>
<dbReference type="SUPFAM" id="SSF90096">
    <property type="entry name" value="Subunits of heterodimeric actin filament capping protein Capz"/>
    <property type="match status" value="1"/>
</dbReference>
<dbReference type="GO" id="GO:0051015">
    <property type="term" value="F:actin filament binding"/>
    <property type="evidence" value="ECO:0007669"/>
    <property type="project" value="TreeGrafter"/>
</dbReference>
<comment type="subunit">
    <text evidence="9">Heterodimer of an alpha and a beta subunit.</text>
</comment>
<dbReference type="Proteomes" id="UP000449547">
    <property type="component" value="Unassembled WGS sequence"/>
</dbReference>
<dbReference type="EMBL" id="SWFT01000064">
    <property type="protein sequence ID" value="KAA8904030.1"/>
    <property type="molecule type" value="Genomic_DNA"/>
</dbReference>